<dbReference type="EMBL" id="CP158265">
    <property type="protein sequence ID" value="XDJ77651.1"/>
    <property type="molecule type" value="Genomic_DNA"/>
</dbReference>
<evidence type="ECO:0000313" key="11">
    <source>
        <dbReference type="EMBL" id="XDJ52027.1"/>
    </source>
</evidence>
<dbReference type="PANTHER" id="PTHR38459">
    <property type="entry name" value="PROPHAGE BACTOPRENOL-LINKED GLUCOSE TRANSLOCASE HOMOLOG"/>
    <property type="match status" value="1"/>
</dbReference>
<keyword evidence="4 6" id="KW-1133">Transmembrane helix</keyword>
<evidence type="ECO:0000313" key="9">
    <source>
        <dbReference type="EMBL" id="XDJ43630.1"/>
    </source>
</evidence>
<dbReference type="GO" id="GO:0000271">
    <property type="term" value="P:polysaccharide biosynthetic process"/>
    <property type="evidence" value="ECO:0007669"/>
    <property type="project" value="InterPro"/>
</dbReference>
<dbReference type="AlphaFoldDB" id="A0AB39DJU4"/>
<gene>
    <name evidence="13" type="ORF">ABRY90_08090</name>
    <name evidence="16" type="ORF">ABRY91_00280</name>
    <name evidence="14" type="ORF">ABRY92_05110</name>
    <name evidence="24" type="ORF">ABRY95_09300</name>
    <name evidence="20" type="ORF">ABRY96_12470</name>
    <name evidence="18" type="ORF">ABRY97_00280</name>
    <name evidence="22" type="ORF">ABRY98_13880</name>
    <name evidence="12" type="ORF">ABRZ00_08345</name>
    <name evidence="11" type="ORF">ABRZ01_08645</name>
    <name evidence="9" type="ORF">ABRZ02_08020</name>
    <name evidence="15" type="ORF">ABRZ03_11875</name>
    <name evidence="25" type="ORF">ABRZ05_00785</name>
    <name evidence="17" type="ORF">ABRZ06_02480</name>
    <name evidence="21" type="ORF">ABRZ08_03655</name>
    <name evidence="10" type="ORF">ABRZ09_11065</name>
    <name evidence="19" type="ORF">ABRZ10_02245</name>
    <name evidence="26" type="ORF">ABRZ11_00445</name>
    <name evidence="23" type="ORF">ABRZ12_06535</name>
</gene>
<dbReference type="EMBL" id="CP158257">
    <property type="protein sequence ID" value="XDJ54583.1"/>
    <property type="molecule type" value="Genomic_DNA"/>
</dbReference>
<dbReference type="EMBL" id="CP158256">
    <property type="protein sequence ID" value="XDJ52027.1"/>
    <property type="molecule type" value="Genomic_DNA"/>
</dbReference>
<feature type="transmembrane region" description="Helical" evidence="6">
    <location>
        <begin position="36"/>
        <end position="55"/>
    </location>
</feature>
<feature type="signal peptide" evidence="7">
    <location>
        <begin position="1"/>
        <end position="20"/>
    </location>
</feature>
<evidence type="ECO:0000256" key="2">
    <source>
        <dbReference type="ARBA" id="ARBA00009399"/>
    </source>
</evidence>
<dbReference type="InterPro" id="IPR007267">
    <property type="entry name" value="GtrA_DPMS_TM"/>
</dbReference>
<evidence type="ECO:0000313" key="25">
    <source>
        <dbReference type="EMBL" id="XDJ96297.1"/>
    </source>
</evidence>
<dbReference type="EMBL" id="CP158255">
    <property type="protein sequence ID" value="XDJ49763.1"/>
    <property type="molecule type" value="Genomic_DNA"/>
</dbReference>
<evidence type="ECO:0000313" key="18">
    <source>
        <dbReference type="EMBL" id="XDJ74643.1"/>
    </source>
</evidence>
<evidence type="ECO:0000256" key="5">
    <source>
        <dbReference type="ARBA" id="ARBA00023136"/>
    </source>
</evidence>
<dbReference type="EMBL" id="CP158261">
    <property type="protein sequence ID" value="XDJ66529.1"/>
    <property type="molecule type" value="Genomic_DNA"/>
</dbReference>
<comment type="similarity">
    <text evidence="2">Belongs to the GtrA family.</text>
</comment>
<keyword evidence="7" id="KW-0732">Signal</keyword>
<dbReference type="EMBL" id="CP158268">
    <property type="protein sequence ID" value="XDJ85945.1"/>
    <property type="molecule type" value="Genomic_DNA"/>
</dbReference>
<dbReference type="EMBL" id="CP158260">
    <property type="protein sequence ID" value="XDJ63401.1"/>
    <property type="molecule type" value="Genomic_DNA"/>
</dbReference>
<dbReference type="InterPro" id="IPR051401">
    <property type="entry name" value="GtrA_CellWall_Glycosyl"/>
</dbReference>
<dbReference type="EMBL" id="CP158271">
    <property type="protein sequence ID" value="XDJ92592.1"/>
    <property type="molecule type" value="Genomic_DNA"/>
</dbReference>
<organism evidence="12">
    <name type="scientific">Castellaniella ginsengisoli</name>
    <dbReference type="NCBI Taxonomy" id="546114"/>
    <lineage>
        <taxon>Bacteria</taxon>
        <taxon>Pseudomonadati</taxon>
        <taxon>Pseudomonadota</taxon>
        <taxon>Betaproteobacteria</taxon>
        <taxon>Burkholderiales</taxon>
        <taxon>Alcaligenaceae</taxon>
        <taxon>Castellaniella</taxon>
    </lineage>
</organism>
<dbReference type="EMBL" id="CP158270">
    <property type="protein sequence ID" value="XDJ91928.1"/>
    <property type="molecule type" value="Genomic_DNA"/>
</dbReference>
<dbReference type="GO" id="GO:0005886">
    <property type="term" value="C:plasma membrane"/>
    <property type="evidence" value="ECO:0007669"/>
    <property type="project" value="TreeGrafter"/>
</dbReference>
<evidence type="ECO:0000313" key="10">
    <source>
        <dbReference type="EMBL" id="XDJ49763.1"/>
    </source>
</evidence>
<evidence type="ECO:0000313" key="17">
    <source>
        <dbReference type="EMBL" id="XDJ72385.1"/>
    </source>
</evidence>
<dbReference type="EMBL" id="CP158263">
    <property type="protein sequence ID" value="XDJ72385.1"/>
    <property type="molecule type" value="Genomic_DNA"/>
</dbReference>
<accession>A0AB39DJU4</accession>
<evidence type="ECO:0000313" key="26">
    <source>
        <dbReference type="EMBL" id="XDJ98946.1"/>
    </source>
</evidence>
<dbReference type="EMBL" id="CP158273">
    <property type="protein sequence ID" value="XDJ96297.1"/>
    <property type="molecule type" value="Genomic_DNA"/>
</dbReference>
<evidence type="ECO:0000313" key="23">
    <source>
        <dbReference type="EMBL" id="XDJ91928.1"/>
    </source>
</evidence>
<dbReference type="RefSeq" id="WP_368642346.1">
    <property type="nucleotide sequence ID" value="NZ_CP158253.1"/>
</dbReference>
<evidence type="ECO:0000256" key="6">
    <source>
        <dbReference type="SAM" id="Phobius"/>
    </source>
</evidence>
<name>A0AB39DJU4_9BURK</name>
<dbReference type="EMBL" id="CP158266">
    <property type="protein sequence ID" value="XDJ82469.1"/>
    <property type="molecule type" value="Genomic_DNA"/>
</dbReference>
<evidence type="ECO:0000259" key="8">
    <source>
        <dbReference type="Pfam" id="PF04138"/>
    </source>
</evidence>
<dbReference type="Pfam" id="PF04138">
    <property type="entry name" value="GtrA_DPMS_TM"/>
    <property type="match status" value="1"/>
</dbReference>
<evidence type="ECO:0000313" key="15">
    <source>
        <dbReference type="EMBL" id="XDJ63401.1"/>
    </source>
</evidence>
<dbReference type="EMBL" id="CP158259">
    <property type="protein sequence ID" value="XDJ61979.1"/>
    <property type="molecule type" value="Genomic_DNA"/>
</dbReference>
<evidence type="ECO:0000256" key="3">
    <source>
        <dbReference type="ARBA" id="ARBA00022692"/>
    </source>
</evidence>
<dbReference type="PROSITE" id="PS51257">
    <property type="entry name" value="PROKAR_LIPOPROTEIN"/>
    <property type="match status" value="1"/>
</dbReference>
<protein>
    <submittedName>
        <fullName evidence="12">GtrA family protein</fullName>
    </submittedName>
</protein>
<dbReference type="EMBL" id="CP158272">
    <property type="protein sequence ID" value="XDJ98946.1"/>
    <property type="molecule type" value="Genomic_DNA"/>
</dbReference>
<feature type="transmembrane region" description="Helical" evidence="6">
    <location>
        <begin position="76"/>
        <end position="98"/>
    </location>
</feature>
<evidence type="ECO:0000313" key="21">
    <source>
        <dbReference type="EMBL" id="XDJ85945.1"/>
    </source>
</evidence>
<dbReference type="EMBL" id="CP158264">
    <property type="protein sequence ID" value="XDJ74643.1"/>
    <property type="molecule type" value="Genomic_DNA"/>
</dbReference>
<feature type="chain" id="PRO_5044174584" evidence="7">
    <location>
        <begin position="21"/>
        <end position="130"/>
    </location>
</feature>
<keyword evidence="5 6" id="KW-0472">Membrane</keyword>
<evidence type="ECO:0000313" key="14">
    <source>
        <dbReference type="EMBL" id="XDJ61979.1"/>
    </source>
</evidence>
<dbReference type="PANTHER" id="PTHR38459:SF1">
    <property type="entry name" value="PROPHAGE BACTOPRENOL-LINKED GLUCOSE TRANSLOCASE HOMOLOG"/>
    <property type="match status" value="1"/>
</dbReference>
<dbReference type="GeneID" id="93067537"/>
<evidence type="ECO:0000256" key="1">
    <source>
        <dbReference type="ARBA" id="ARBA00004141"/>
    </source>
</evidence>
<dbReference type="EMBL" id="CP158269">
    <property type="protein sequence ID" value="XDJ87984.1"/>
    <property type="molecule type" value="Genomic_DNA"/>
</dbReference>
<reference evidence="12" key="1">
    <citation type="submission" date="2024-05" db="EMBL/GenBank/DDBJ databases">
        <authorList>
            <person name="Luo Y.-C."/>
            <person name="Nicholds J."/>
            <person name="Mortimer T."/>
            <person name="Maboni G."/>
        </authorList>
    </citation>
    <scope>NUCLEOTIDE SEQUENCE</scope>
    <source>
        <strain evidence="25">124370</strain>
        <strain evidence="26">124566</strain>
        <strain evidence="24">124953</strain>
        <strain evidence="23">130308</strain>
        <strain evidence="22">130416</strain>
        <strain evidence="21">140124</strain>
        <strain evidence="20">143751</strain>
        <strain evidence="19">143769</strain>
        <strain evidence="18">143811</strain>
        <strain evidence="17">143936</strain>
        <strain evidence="16">145849</strain>
        <strain evidence="15">145850</strain>
        <strain evidence="14">145852</strain>
        <strain evidence="13">148131</strain>
        <strain evidence="12">150221</strain>
        <strain evidence="11">150964</strain>
        <strain evidence="10">151108</strain>
        <strain evidence="9">153271</strain>
    </source>
</reference>
<sequence>MFKKLAAQIGWFVIVGCAAAATHWAVAVACVTLGGLAPLAANVVGWLVAFGVSFAGHYRLTFRHQHAPLARAASRFFLVSALGFAVNEAAYATLLHLTAIRYDVLLALVLIGIAGMTFILGRYWAFRHSH</sequence>
<keyword evidence="3 6" id="KW-0812">Transmembrane</keyword>
<comment type="subcellular location">
    <subcellularLocation>
        <location evidence="1">Membrane</location>
        <topology evidence="1">Multi-pass membrane protein</topology>
    </subcellularLocation>
</comment>
<dbReference type="EMBL" id="CP158258">
    <property type="protein sequence ID" value="XDJ57250.1"/>
    <property type="molecule type" value="Genomic_DNA"/>
</dbReference>
<proteinExistence type="inferred from homology"/>
<evidence type="ECO:0000313" key="20">
    <source>
        <dbReference type="EMBL" id="XDJ82469.1"/>
    </source>
</evidence>
<dbReference type="KEGG" id="cgin:ABRZ00_08345"/>
<evidence type="ECO:0000313" key="22">
    <source>
        <dbReference type="EMBL" id="XDJ87984.1"/>
    </source>
</evidence>
<evidence type="ECO:0000313" key="24">
    <source>
        <dbReference type="EMBL" id="XDJ92592.1"/>
    </source>
</evidence>
<dbReference type="EMBL" id="CP158253">
    <property type="protein sequence ID" value="XDJ43630.1"/>
    <property type="molecule type" value="Genomic_DNA"/>
</dbReference>
<evidence type="ECO:0000313" key="19">
    <source>
        <dbReference type="EMBL" id="XDJ77651.1"/>
    </source>
</evidence>
<evidence type="ECO:0000256" key="4">
    <source>
        <dbReference type="ARBA" id="ARBA00022989"/>
    </source>
</evidence>
<evidence type="ECO:0000313" key="13">
    <source>
        <dbReference type="EMBL" id="XDJ57250.1"/>
    </source>
</evidence>
<feature type="domain" description="GtrA/DPMS transmembrane" evidence="8">
    <location>
        <begin position="12"/>
        <end position="126"/>
    </location>
</feature>
<evidence type="ECO:0000313" key="16">
    <source>
        <dbReference type="EMBL" id="XDJ66529.1"/>
    </source>
</evidence>
<evidence type="ECO:0000256" key="7">
    <source>
        <dbReference type="SAM" id="SignalP"/>
    </source>
</evidence>
<feature type="transmembrane region" description="Helical" evidence="6">
    <location>
        <begin position="104"/>
        <end position="125"/>
    </location>
</feature>
<evidence type="ECO:0000313" key="12">
    <source>
        <dbReference type="EMBL" id="XDJ54583.1"/>
    </source>
</evidence>